<name>A0ABN9P817_9DINO</name>
<reference evidence="1" key="1">
    <citation type="submission" date="2023-10" db="EMBL/GenBank/DDBJ databases">
        <authorList>
            <person name="Chen Y."/>
            <person name="Shah S."/>
            <person name="Dougan E. K."/>
            <person name="Thang M."/>
            <person name="Chan C."/>
        </authorList>
    </citation>
    <scope>NUCLEOTIDE SEQUENCE [LARGE SCALE GENOMIC DNA]</scope>
</reference>
<evidence type="ECO:0000313" key="1">
    <source>
        <dbReference type="EMBL" id="CAK0788856.1"/>
    </source>
</evidence>
<accession>A0ABN9P817</accession>
<protein>
    <submittedName>
        <fullName evidence="1">Uncharacterized protein</fullName>
    </submittedName>
</protein>
<dbReference type="EMBL" id="CAUYUJ010000126">
    <property type="protein sequence ID" value="CAK0788856.1"/>
    <property type="molecule type" value="Genomic_DNA"/>
</dbReference>
<sequence>MHTEPLLGARRRWLLVDGIGCCVDWHSFWYRSWATTVTKEYLSSPISRRGLWKYCGIFVTCCLIADVVYALSAPEHGGGWDLAYYCCLLRVRICYGNLVSAPSRDDAEVGCSSIGVFVSCASVEFGNLATKPYGSFCL</sequence>
<organism evidence="1 2">
    <name type="scientific">Prorocentrum cordatum</name>
    <dbReference type="NCBI Taxonomy" id="2364126"/>
    <lineage>
        <taxon>Eukaryota</taxon>
        <taxon>Sar</taxon>
        <taxon>Alveolata</taxon>
        <taxon>Dinophyceae</taxon>
        <taxon>Prorocentrales</taxon>
        <taxon>Prorocentraceae</taxon>
        <taxon>Prorocentrum</taxon>
    </lineage>
</organism>
<gene>
    <name evidence="1" type="ORF">PCOR1329_LOCUS585</name>
</gene>
<keyword evidence="2" id="KW-1185">Reference proteome</keyword>
<dbReference type="Proteomes" id="UP001189429">
    <property type="component" value="Unassembled WGS sequence"/>
</dbReference>
<evidence type="ECO:0000313" key="2">
    <source>
        <dbReference type="Proteomes" id="UP001189429"/>
    </source>
</evidence>
<proteinExistence type="predicted"/>
<comment type="caution">
    <text evidence="1">The sequence shown here is derived from an EMBL/GenBank/DDBJ whole genome shotgun (WGS) entry which is preliminary data.</text>
</comment>